<comment type="caution">
    <text evidence="3">The sequence shown here is derived from an EMBL/GenBank/DDBJ whole genome shotgun (WGS) entry which is preliminary data.</text>
</comment>
<keyword evidence="2" id="KW-0812">Transmembrane</keyword>
<dbReference type="GeneID" id="90610581"/>
<dbReference type="GO" id="GO:0016020">
    <property type="term" value="C:membrane"/>
    <property type="evidence" value="ECO:0007669"/>
    <property type="project" value="InterPro"/>
</dbReference>
<dbReference type="Proteomes" id="UP000225740">
    <property type="component" value="Unassembled WGS sequence"/>
</dbReference>
<feature type="transmembrane region" description="Helical" evidence="2">
    <location>
        <begin position="255"/>
        <end position="277"/>
    </location>
</feature>
<evidence type="ECO:0000256" key="2">
    <source>
        <dbReference type="SAM" id="Phobius"/>
    </source>
</evidence>
<organism evidence="3 4">
    <name type="scientific">Rhodopirellula bahusiensis</name>
    <dbReference type="NCBI Taxonomy" id="2014065"/>
    <lineage>
        <taxon>Bacteria</taxon>
        <taxon>Pseudomonadati</taxon>
        <taxon>Planctomycetota</taxon>
        <taxon>Planctomycetia</taxon>
        <taxon>Pirellulales</taxon>
        <taxon>Pirellulaceae</taxon>
        <taxon>Rhodopirellula</taxon>
    </lineage>
</organism>
<sequence length="773" mass="85940">MNPGVTSSTQRPLGVHHKVGLKAVRVSHRHSGWVVVHDAIAGKYHRLREDEYFLLTLLDGRCSLDELRDHYQERYPNRRVRSNQINALLFRFHESGLTTSHAAMQGDPLLKRADNDRRQKRWALASQWLFMRFPGIDPAPVMRVLMPVVRPLLTPFGVAAMFALVVSAAVMMLVHRQRYIAELPASHEWLTMQNAMILAGVIAATKIAHELGHAVVSERFGAKCRSIGPMLLVFTPALYCDTSGSWMIPSRLRRAAVAMAGIATEVVIASIAAWVWLRTPAGLTHTIASHVMVVCGISTVVFNANPLLRYDGYYLLSDLTDMPNLAQRAQRRWGSFLASIFLGVKASDSNESADRSPWLLVYAVASMAYRWILMATIIGFIWVSLRPYGLEIVGQLLALFAVTTMLWSAMIPLRRFWRNPVNRRKMRPRRAFAWGVLLIAIGYAGTIPLPRQVVSTVRFLPEQETRVHLTTPGVLRDLHVEPGQKVSRGDVLAELSNPEIELEVLDAESDVAEQTLRLEGLRASQTLVPEASSQLPAAEALLDEMRTRLSSAKRRRDSLTITAPCDGIVMVAQSNPQSAAESSLDSDANPLDLGPGFNPAMDRTSVRLTSWSGYPTARENSGCLLQAGTELLSIASVSQPSDRQSAESQNETSVRWRAEAVIRSVQRQRIKIGDETVLIRDASPDRILRGCVVQISEETYDPRIDAPRRDHQRADQAVRTPETSYVVAIAMSKSDTAPSTCVAGTSGRAKTTVNSASIWQRFYELLSSLFRFQ</sequence>
<dbReference type="PANTHER" id="PTHR13325">
    <property type="entry name" value="PROTEASE M50 MEMBRANE-BOUND TRANSCRIPTION FACTOR SITE 2 PROTEASE"/>
    <property type="match status" value="1"/>
</dbReference>
<reference evidence="3 4" key="1">
    <citation type="submission" date="2017-06" db="EMBL/GenBank/DDBJ databases">
        <title>Description of Rhodopirellula bahusiensis sp. nov.</title>
        <authorList>
            <person name="Kizina J."/>
            <person name="Harder J."/>
        </authorList>
    </citation>
    <scope>NUCLEOTIDE SEQUENCE [LARGE SCALE GENOMIC DNA]</scope>
    <source>
        <strain evidence="3 4">SWK21</strain>
    </source>
</reference>
<dbReference type="EMBL" id="NIZW01000018">
    <property type="protein sequence ID" value="PHQ33323.1"/>
    <property type="molecule type" value="Genomic_DNA"/>
</dbReference>
<gene>
    <name evidence="3" type="ORF">CEE69_21630</name>
</gene>
<evidence type="ECO:0000256" key="1">
    <source>
        <dbReference type="SAM" id="Coils"/>
    </source>
</evidence>
<dbReference type="GO" id="GO:0005737">
    <property type="term" value="C:cytoplasm"/>
    <property type="evidence" value="ECO:0007669"/>
    <property type="project" value="TreeGrafter"/>
</dbReference>
<feature type="transmembrane region" description="Helical" evidence="2">
    <location>
        <begin position="388"/>
        <end position="410"/>
    </location>
</feature>
<accession>A0A2G1W2S3</accession>
<evidence type="ECO:0000313" key="4">
    <source>
        <dbReference type="Proteomes" id="UP000225740"/>
    </source>
</evidence>
<dbReference type="Gene3D" id="1.10.287.470">
    <property type="entry name" value="Helix hairpin bin"/>
    <property type="match status" value="1"/>
</dbReference>
<keyword evidence="1" id="KW-0175">Coiled coil</keyword>
<feature type="coiled-coil region" evidence="1">
    <location>
        <begin position="535"/>
        <end position="562"/>
    </location>
</feature>
<keyword evidence="4" id="KW-1185">Reference proteome</keyword>
<name>A0A2G1W2S3_9BACT</name>
<feature type="transmembrane region" description="Helical" evidence="2">
    <location>
        <begin position="359"/>
        <end position="382"/>
    </location>
</feature>
<feature type="transmembrane region" description="Helical" evidence="2">
    <location>
        <begin position="152"/>
        <end position="174"/>
    </location>
</feature>
<feature type="transmembrane region" description="Helical" evidence="2">
    <location>
        <begin position="283"/>
        <end position="304"/>
    </location>
</feature>
<dbReference type="GO" id="GO:0004222">
    <property type="term" value="F:metalloendopeptidase activity"/>
    <property type="evidence" value="ECO:0007669"/>
    <property type="project" value="InterPro"/>
</dbReference>
<dbReference type="SUPFAM" id="SSF111369">
    <property type="entry name" value="HlyD-like secretion proteins"/>
    <property type="match status" value="1"/>
</dbReference>
<feature type="transmembrane region" description="Helical" evidence="2">
    <location>
        <begin position="431"/>
        <end position="449"/>
    </location>
</feature>
<protein>
    <submittedName>
        <fullName evidence="3">Peptidase M50</fullName>
    </submittedName>
</protein>
<dbReference type="AlphaFoldDB" id="A0A2G1W2S3"/>
<dbReference type="InterPro" id="IPR001193">
    <property type="entry name" value="MBTPS2"/>
</dbReference>
<dbReference type="RefSeq" id="WP_099262718.1">
    <property type="nucleotide sequence ID" value="NZ_NIZW01000018.1"/>
</dbReference>
<keyword evidence="2" id="KW-0472">Membrane</keyword>
<dbReference type="PANTHER" id="PTHR13325:SF3">
    <property type="entry name" value="MEMBRANE-BOUND TRANSCRIPTION FACTOR SITE-2 PROTEASE"/>
    <property type="match status" value="1"/>
</dbReference>
<keyword evidence="2" id="KW-1133">Transmembrane helix</keyword>
<evidence type="ECO:0000313" key="3">
    <source>
        <dbReference type="EMBL" id="PHQ33323.1"/>
    </source>
</evidence>
<proteinExistence type="predicted"/>
<dbReference type="OrthoDB" id="9759690at2"/>
<dbReference type="GO" id="GO:0031293">
    <property type="term" value="P:membrane protein intracellular domain proteolysis"/>
    <property type="evidence" value="ECO:0007669"/>
    <property type="project" value="TreeGrafter"/>
</dbReference>
<dbReference type="Gene3D" id="2.40.50.100">
    <property type="match status" value="1"/>
</dbReference>